<dbReference type="Proteomes" id="UP000199651">
    <property type="component" value="Unassembled WGS sequence"/>
</dbReference>
<evidence type="ECO:0000313" key="2">
    <source>
        <dbReference type="Proteomes" id="UP000199651"/>
    </source>
</evidence>
<keyword evidence="2" id="KW-1185">Reference proteome</keyword>
<gene>
    <name evidence="1" type="ORF">SAMN05192558_10548</name>
</gene>
<name>A0A1H0MTA1_9PSEU</name>
<proteinExistence type="predicted"/>
<organism evidence="1 2">
    <name type="scientific">Actinokineospora alba</name>
    <dbReference type="NCBI Taxonomy" id="504798"/>
    <lineage>
        <taxon>Bacteria</taxon>
        <taxon>Bacillati</taxon>
        <taxon>Actinomycetota</taxon>
        <taxon>Actinomycetes</taxon>
        <taxon>Pseudonocardiales</taxon>
        <taxon>Pseudonocardiaceae</taxon>
        <taxon>Actinokineospora</taxon>
    </lineage>
</organism>
<dbReference type="STRING" id="504798.SAMN05421871_10298"/>
<sequence length="149" mass="16523">MGASGWSYRTPLKGRVRTVVRKLKEKVFAEGDYYWPYDGHFGGEPLPRPTRRRKLWTYEAIQESGTHSILDLTHLIDAGEPDSFGSLRPLTAQEATAAFGTDKPTAADFERLEKAGELPQLAPRWSGVYVTLFADGKAAEIGIWGHSGD</sequence>
<evidence type="ECO:0000313" key="1">
    <source>
        <dbReference type="EMBL" id="SDO83536.1"/>
    </source>
</evidence>
<dbReference type="EMBL" id="FNJB01000005">
    <property type="protein sequence ID" value="SDO83536.1"/>
    <property type="molecule type" value="Genomic_DNA"/>
</dbReference>
<dbReference type="AlphaFoldDB" id="A0A1H0MTA1"/>
<accession>A0A1H0MTA1</accession>
<reference evidence="2" key="1">
    <citation type="submission" date="2016-10" db="EMBL/GenBank/DDBJ databases">
        <authorList>
            <person name="Varghese N."/>
            <person name="Submissions S."/>
        </authorList>
    </citation>
    <scope>NUCLEOTIDE SEQUENCE [LARGE SCALE GENOMIC DNA]</scope>
    <source>
        <strain evidence="2">IBRC-M 10655</strain>
    </source>
</reference>
<protein>
    <submittedName>
        <fullName evidence="1">Uncharacterized protein</fullName>
    </submittedName>
</protein>